<evidence type="ECO:0000313" key="4">
    <source>
        <dbReference type="Proteomes" id="UP000305848"/>
    </source>
</evidence>
<feature type="domain" description="Transposase IS110-like N-terminal" evidence="1">
    <location>
        <begin position="9"/>
        <end position="153"/>
    </location>
</feature>
<keyword evidence="4" id="KW-1185">Reference proteome</keyword>
<dbReference type="GO" id="GO:0004803">
    <property type="term" value="F:transposase activity"/>
    <property type="evidence" value="ECO:0007669"/>
    <property type="project" value="InterPro"/>
</dbReference>
<feature type="domain" description="Transposase IS116/IS110/IS902 C-terminal" evidence="2">
    <location>
        <begin position="225"/>
        <end position="309"/>
    </location>
</feature>
<dbReference type="Pfam" id="PF02371">
    <property type="entry name" value="Transposase_20"/>
    <property type="match status" value="1"/>
</dbReference>
<dbReference type="PANTHER" id="PTHR33055:SF3">
    <property type="entry name" value="PUTATIVE TRANSPOSASE FOR IS117-RELATED"/>
    <property type="match status" value="1"/>
</dbReference>
<dbReference type="NCBIfam" id="NF033542">
    <property type="entry name" value="transpos_IS110"/>
    <property type="match status" value="1"/>
</dbReference>
<dbReference type="Proteomes" id="UP000305848">
    <property type="component" value="Unassembled WGS sequence"/>
</dbReference>
<evidence type="ECO:0000259" key="1">
    <source>
        <dbReference type="Pfam" id="PF01548"/>
    </source>
</evidence>
<dbReference type="InterPro" id="IPR003346">
    <property type="entry name" value="Transposase_20"/>
</dbReference>
<gene>
    <name evidence="3" type="ORF">FC093_23560</name>
</gene>
<sequence length="347" mass="40134">TASVPKLFIGMDVHKKSWTCHFKTDLFDYKTVTMPADSACLQDYVQKQFAGHEVTCCYEAGCCGYWIARQLQQSNWKVLVVNPADVPRTNKQDWQKTDKIDCRNLCHQLQQNNLHGIHIPEQQQEQLRSLFRRRIHLARQLRTIKNHIKSQLLYYGIKVPEAFDNPNWSHDMKTWLRNIEWKFTSAAQAMQSRLKHLDFLWYEELHISTELRAYCRKHYKKDYYLLKSVPGIGGITAAALLAELGDLRRFKRLDELASLVGLVPGIHQSSDNKICLGLSKRSNRCIRSLLVEASWVAVRTDMALQAYYRKQVAKEPNKAIIKVAHKLLSRIRAVVISGVPYQSGVVQ</sequence>
<dbReference type="PANTHER" id="PTHR33055">
    <property type="entry name" value="TRANSPOSASE FOR INSERTION SEQUENCE ELEMENT IS1111A"/>
    <property type="match status" value="1"/>
</dbReference>
<dbReference type="InterPro" id="IPR002525">
    <property type="entry name" value="Transp_IS110-like_N"/>
</dbReference>
<dbReference type="EMBL" id="SZQL01000064">
    <property type="protein sequence ID" value="TKK63945.1"/>
    <property type="molecule type" value="Genomic_DNA"/>
</dbReference>
<accession>A0A4U3KNZ4</accession>
<dbReference type="InterPro" id="IPR047650">
    <property type="entry name" value="Transpos_IS110"/>
</dbReference>
<dbReference type="RefSeq" id="WP_137264282.1">
    <property type="nucleotide sequence ID" value="NZ_SZQL01000064.1"/>
</dbReference>
<evidence type="ECO:0000313" key="3">
    <source>
        <dbReference type="EMBL" id="TKK63945.1"/>
    </source>
</evidence>
<name>A0A4U3KNZ4_9BACT</name>
<reference evidence="3 4" key="1">
    <citation type="submission" date="2019-05" db="EMBL/GenBank/DDBJ databases">
        <title>Panacibacter sp. strain 17mud1-8 Genome sequencing and assembly.</title>
        <authorList>
            <person name="Chhetri G."/>
        </authorList>
    </citation>
    <scope>NUCLEOTIDE SEQUENCE [LARGE SCALE GENOMIC DNA]</scope>
    <source>
        <strain evidence="3 4">17mud1-8</strain>
    </source>
</reference>
<proteinExistence type="predicted"/>
<dbReference type="AlphaFoldDB" id="A0A4U3KNZ4"/>
<dbReference type="OrthoDB" id="964423at2"/>
<dbReference type="GO" id="GO:0006313">
    <property type="term" value="P:DNA transposition"/>
    <property type="evidence" value="ECO:0007669"/>
    <property type="project" value="InterPro"/>
</dbReference>
<dbReference type="Pfam" id="PF01548">
    <property type="entry name" value="DEDD_Tnp_IS110"/>
    <property type="match status" value="1"/>
</dbReference>
<dbReference type="GO" id="GO:0003677">
    <property type="term" value="F:DNA binding"/>
    <property type="evidence" value="ECO:0007669"/>
    <property type="project" value="InterPro"/>
</dbReference>
<comment type="caution">
    <text evidence="3">The sequence shown here is derived from an EMBL/GenBank/DDBJ whole genome shotgun (WGS) entry which is preliminary data.</text>
</comment>
<protein>
    <submittedName>
        <fullName evidence="3">IS110 family transposase</fullName>
    </submittedName>
</protein>
<evidence type="ECO:0000259" key="2">
    <source>
        <dbReference type="Pfam" id="PF02371"/>
    </source>
</evidence>
<organism evidence="3 4">
    <name type="scientific">Ilyomonas limi</name>
    <dbReference type="NCBI Taxonomy" id="2575867"/>
    <lineage>
        <taxon>Bacteria</taxon>
        <taxon>Pseudomonadati</taxon>
        <taxon>Bacteroidota</taxon>
        <taxon>Chitinophagia</taxon>
        <taxon>Chitinophagales</taxon>
        <taxon>Chitinophagaceae</taxon>
        <taxon>Ilyomonas</taxon>
    </lineage>
</organism>
<feature type="non-terminal residue" evidence="3">
    <location>
        <position position="1"/>
    </location>
</feature>